<keyword evidence="4" id="KW-1185">Reference proteome</keyword>
<keyword evidence="2" id="KW-0812">Transmembrane</keyword>
<dbReference type="EMBL" id="BMZI01000008">
    <property type="protein sequence ID" value="GHB32785.1"/>
    <property type="molecule type" value="Genomic_DNA"/>
</dbReference>
<accession>A0ABQ3EC20</accession>
<protein>
    <submittedName>
        <fullName evidence="3">Uncharacterized protein</fullName>
    </submittedName>
</protein>
<feature type="coiled-coil region" evidence="1">
    <location>
        <begin position="64"/>
        <end position="98"/>
    </location>
</feature>
<evidence type="ECO:0000313" key="4">
    <source>
        <dbReference type="Proteomes" id="UP000646745"/>
    </source>
</evidence>
<keyword evidence="2" id="KW-1133">Transmembrane helix</keyword>
<keyword evidence="1" id="KW-0175">Coiled coil</keyword>
<evidence type="ECO:0000256" key="1">
    <source>
        <dbReference type="SAM" id="Coils"/>
    </source>
</evidence>
<gene>
    <name evidence="3" type="ORF">GCM10009038_34630</name>
</gene>
<evidence type="ECO:0000313" key="3">
    <source>
        <dbReference type="EMBL" id="GHB32785.1"/>
    </source>
</evidence>
<name>A0ABQ3EC20_9GAMM</name>
<reference evidence="4" key="1">
    <citation type="journal article" date="2019" name="Int. J. Syst. Evol. Microbiol.">
        <title>The Global Catalogue of Microorganisms (GCM) 10K type strain sequencing project: providing services to taxonomists for standard genome sequencing and annotation.</title>
        <authorList>
            <consortium name="The Broad Institute Genomics Platform"/>
            <consortium name="The Broad Institute Genome Sequencing Center for Infectious Disease"/>
            <person name="Wu L."/>
            <person name="Ma J."/>
        </authorList>
    </citation>
    <scope>NUCLEOTIDE SEQUENCE [LARGE SCALE GENOMIC DNA]</scope>
    <source>
        <strain evidence="4">KCTC 32998</strain>
    </source>
</reference>
<comment type="caution">
    <text evidence="3">The sequence shown here is derived from an EMBL/GenBank/DDBJ whole genome shotgun (WGS) entry which is preliminary data.</text>
</comment>
<proteinExistence type="predicted"/>
<sequence>MHLVAYALYKSAKYELACNKRGQGLSQDEISSVLQTFHDNLLSTPGEQEQYRERAHRALDGFAAELERRLAEDHVREIESLQRKVHDRDAEIAKLKKSHQSDIKKAKTSERRDFVNKVRQTSLDTKPISVLKWIGNGFSGVFAGVITAILLAAILFAFTPPSERDGAKQRLSRFLIDSLDVSTPSNERPPEVE</sequence>
<organism evidence="3 4">
    <name type="scientific">Salinicola rhizosphaerae</name>
    <dbReference type="NCBI Taxonomy" id="1443141"/>
    <lineage>
        <taxon>Bacteria</taxon>
        <taxon>Pseudomonadati</taxon>
        <taxon>Pseudomonadota</taxon>
        <taxon>Gammaproteobacteria</taxon>
        <taxon>Oceanospirillales</taxon>
        <taxon>Halomonadaceae</taxon>
        <taxon>Salinicola</taxon>
    </lineage>
</organism>
<keyword evidence="2" id="KW-0472">Membrane</keyword>
<feature type="transmembrane region" description="Helical" evidence="2">
    <location>
        <begin position="133"/>
        <end position="158"/>
    </location>
</feature>
<dbReference type="Proteomes" id="UP000646745">
    <property type="component" value="Unassembled WGS sequence"/>
</dbReference>
<evidence type="ECO:0000256" key="2">
    <source>
        <dbReference type="SAM" id="Phobius"/>
    </source>
</evidence>
<dbReference type="SUPFAM" id="SSF161270">
    <property type="entry name" value="PspA lactotransferrin-binding region"/>
    <property type="match status" value="1"/>
</dbReference>